<dbReference type="EMBL" id="KV010072">
    <property type="protein sequence ID" value="KZV28583.1"/>
    <property type="molecule type" value="Genomic_DNA"/>
</dbReference>
<evidence type="ECO:0000256" key="1">
    <source>
        <dbReference type="ARBA" id="ARBA00010746"/>
    </source>
</evidence>
<dbReference type="AlphaFoldDB" id="A0A2Z7B3Y2"/>
<comment type="subunit">
    <text evidence="2 4">Homodimer.</text>
</comment>
<comment type="subcellular location">
    <subcellularLocation>
        <location evidence="4">Secreted</location>
        <location evidence="4">Extracellular space</location>
        <location evidence="4">Apoplast</location>
    </subcellularLocation>
</comment>
<accession>A0A2Z7B3Y2</accession>
<evidence type="ECO:0000256" key="4">
    <source>
        <dbReference type="RuleBase" id="RU363099"/>
    </source>
</evidence>
<comment type="function">
    <text evidence="4">Dirigent proteins impart stereoselectivity on the phenoxy radical-coupling reaction, yielding optically active lignans from two molecules of coniferyl alcohol in the biosynthesis of lignans, flavonolignans, and alkaloids and thus plays a central role in plant secondary metabolism.</text>
</comment>
<keyword evidence="4" id="KW-0052">Apoplast</keyword>
<keyword evidence="4" id="KW-0732">Signal</keyword>
<name>A0A2Z7B3Y2_9LAMI</name>
<reference evidence="5 6" key="1">
    <citation type="journal article" date="2015" name="Proc. Natl. Acad. Sci. U.S.A.">
        <title>The resurrection genome of Boea hygrometrica: A blueprint for survival of dehydration.</title>
        <authorList>
            <person name="Xiao L."/>
            <person name="Yang G."/>
            <person name="Zhang L."/>
            <person name="Yang X."/>
            <person name="Zhao S."/>
            <person name="Ji Z."/>
            <person name="Zhou Q."/>
            <person name="Hu M."/>
            <person name="Wang Y."/>
            <person name="Chen M."/>
            <person name="Xu Y."/>
            <person name="Jin H."/>
            <person name="Xiao X."/>
            <person name="Hu G."/>
            <person name="Bao F."/>
            <person name="Hu Y."/>
            <person name="Wan P."/>
            <person name="Li L."/>
            <person name="Deng X."/>
            <person name="Kuang T."/>
            <person name="Xiang C."/>
            <person name="Zhu J.K."/>
            <person name="Oliver M.J."/>
            <person name="He Y."/>
        </authorList>
    </citation>
    <scope>NUCLEOTIDE SEQUENCE [LARGE SCALE GENOMIC DNA]</scope>
    <source>
        <strain evidence="6">cv. XS01</strain>
    </source>
</reference>
<dbReference type="GO" id="GO:0048046">
    <property type="term" value="C:apoplast"/>
    <property type="evidence" value="ECO:0007669"/>
    <property type="project" value="UniProtKB-SubCell"/>
</dbReference>
<keyword evidence="3 4" id="KW-0964">Secreted</keyword>
<dbReference type="GO" id="GO:0009699">
    <property type="term" value="P:phenylpropanoid biosynthetic process"/>
    <property type="evidence" value="ECO:0007669"/>
    <property type="project" value="UniProtKB-ARBA"/>
</dbReference>
<proteinExistence type="inferred from homology"/>
<dbReference type="InterPro" id="IPR004265">
    <property type="entry name" value="Dirigent"/>
</dbReference>
<evidence type="ECO:0000256" key="2">
    <source>
        <dbReference type="ARBA" id="ARBA00011738"/>
    </source>
</evidence>
<dbReference type="PANTHER" id="PTHR21495">
    <property type="entry name" value="NUCLEOPORIN-RELATED"/>
    <property type="match status" value="1"/>
</dbReference>
<keyword evidence="6" id="KW-1185">Reference proteome</keyword>
<evidence type="ECO:0000313" key="6">
    <source>
        <dbReference type="Proteomes" id="UP000250235"/>
    </source>
</evidence>
<dbReference type="Proteomes" id="UP000250235">
    <property type="component" value="Unassembled WGS sequence"/>
</dbReference>
<evidence type="ECO:0000313" key="5">
    <source>
        <dbReference type="EMBL" id="KZV28583.1"/>
    </source>
</evidence>
<sequence>MGKLNLHTIFILCSLLLLAYTSYVSGKTVTPVDKWFKKIKKSSTPKFKIIEFYVQDIVSGEGQTVFPVGYSNISFTSPTNFGITVVADDRVTVGRDPKSPDLARGQGMAALADLEDRVLYLNVVFYFTQGKYKGSSVAVLGRDPMLVNSRELSITGGTGAFRSARGVTWVTNCSPYSPTGYTCFKYTLYFTHF</sequence>
<evidence type="ECO:0000256" key="3">
    <source>
        <dbReference type="ARBA" id="ARBA00022525"/>
    </source>
</evidence>
<dbReference type="Gene3D" id="2.40.480.10">
    <property type="entry name" value="Allene oxide cyclase-like"/>
    <property type="match status" value="1"/>
</dbReference>
<comment type="similarity">
    <text evidence="1 4">Belongs to the plant dirigent protein family.</text>
</comment>
<organism evidence="5 6">
    <name type="scientific">Dorcoceras hygrometricum</name>
    <dbReference type="NCBI Taxonomy" id="472368"/>
    <lineage>
        <taxon>Eukaryota</taxon>
        <taxon>Viridiplantae</taxon>
        <taxon>Streptophyta</taxon>
        <taxon>Embryophyta</taxon>
        <taxon>Tracheophyta</taxon>
        <taxon>Spermatophyta</taxon>
        <taxon>Magnoliopsida</taxon>
        <taxon>eudicotyledons</taxon>
        <taxon>Gunneridae</taxon>
        <taxon>Pentapetalae</taxon>
        <taxon>asterids</taxon>
        <taxon>lamiids</taxon>
        <taxon>Lamiales</taxon>
        <taxon>Gesneriaceae</taxon>
        <taxon>Didymocarpoideae</taxon>
        <taxon>Trichosporeae</taxon>
        <taxon>Loxocarpinae</taxon>
        <taxon>Dorcoceras</taxon>
    </lineage>
</organism>
<dbReference type="OrthoDB" id="1864232at2759"/>
<feature type="chain" id="PRO_5016192632" description="Dirigent protein" evidence="4">
    <location>
        <begin position="27"/>
        <end position="193"/>
    </location>
</feature>
<gene>
    <name evidence="5" type="ORF">F511_38692</name>
</gene>
<dbReference type="Pfam" id="PF03018">
    <property type="entry name" value="Dirigent"/>
    <property type="match status" value="1"/>
</dbReference>
<feature type="signal peptide" evidence="4">
    <location>
        <begin position="1"/>
        <end position="26"/>
    </location>
</feature>
<dbReference type="InterPro" id="IPR044859">
    <property type="entry name" value="Allene_oxi_cyc_Dirigent"/>
</dbReference>
<protein>
    <recommendedName>
        <fullName evidence="4">Dirigent protein</fullName>
    </recommendedName>
</protein>